<comment type="subcellular location">
    <subcellularLocation>
        <location evidence="1">Membrane</location>
        <topology evidence="1">Multi-pass membrane protein</topology>
    </subcellularLocation>
</comment>
<dbReference type="OrthoDB" id="515887at2759"/>
<keyword evidence="5 6" id="KW-0472">Membrane</keyword>
<dbReference type="SUPFAM" id="SSF103473">
    <property type="entry name" value="MFS general substrate transporter"/>
    <property type="match status" value="1"/>
</dbReference>
<feature type="transmembrane region" description="Helical" evidence="6">
    <location>
        <begin position="415"/>
        <end position="437"/>
    </location>
</feature>
<evidence type="ECO:0000256" key="3">
    <source>
        <dbReference type="ARBA" id="ARBA00022692"/>
    </source>
</evidence>
<organism evidence="8 9">
    <name type="scientific">Paramicrosporidium saccamoebae</name>
    <dbReference type="NCBI Taxonomy" id="1246581"/>
    <lineage>
        <taxon>Eukaryota</taxon>
        <taxon>Fungi</taxon>
        <taxon>Fungi incertae sedis</taxon>
        <taxon>Cryptomycota</taxon>
        <taxon>Cryptomycota incertae sedis</taxon>
        <taxon>Paramicrosporidium</taxon>
    </lineage>
</organism>
<dbReference type="EMBL" id="MTSL01000108">
    <property type="protein sequence ID" value="PJF18652.1"/>
    <property type="molecule type" value="Genomic_DNA"/>
</dbReference>
<comment type="similarity">
    <text evidence="2">Belongs to the major facilitator superfamily. MFSD6 family.</text>
</comment>
<dbReference type="InterPro" id="IPR024989">
    <property type="entry name" value="MFS_assoc_dom"/>
</dbReference>
<gene>
    <name evidence="8" type="ORF">PSACC_01532</name>
</gene>
<feature type="domain" description="Major facilitator superfamily associated" evidence="7">
    <location>
        <begin position="63"/>
        <end position="442"/>
    </location>
</feature>
<evidence type="ECO:0000256" key="4">
    <source>
        <dbReference type="ARBA" id="ARBA00022989"/>
    </source>
</evidence>
<feature type="transmembrane region" description="Helical" evidence="6">
    <location>
        <begin position="288"/>
        <end position="305"/>
    </location>
</feature>
<protein>
    <recommendedName>
        <fullName evidence="7">Major facilitator superfamily associated domain-containing protein</fullName>
    </recommendedName>
</protein>
<evidence type="ECO:0000256" key="5">
    <source>
        <dbReference type="ARBA" id="ARBA00023136"/>
    </source>
</evidence>
<keyword evidence="9" id="KW-1185">Reference proteome</keyword>
<name>A0A2H9TLQ2_9FUNG</name>
<comment type="caution">
    <text evidence="8">The sequence shown here is derived from an EMBL/GenBank/DDBJ whole genome shotgun (WGS) entry which is preliminary data.</text>
</comment>
<keyword evidence="3 6" id="KW-0812">Transmembrane</keyword>
<feature type="transmembrane region" description="Helical" evidence="6">
    <location>
        <begin position="199"/>
        <end position="221"/>
    </location>
</feature>
<accession>A0A2H9TLQ2</accession>
<feature type="transmembrane region" description="Helical" evidence="6">
    <location>
        <begin position="171"/>
        <end position="193"/>
    </location>
</feature>
<dbReference type="InterPro" id="IPR036259">
    <property type="entry name" value="MFS_trans_sf"/>
</dbReference>
<feature type="transmembrane region" description="Helical" evidence="6">
    <location>
        <begin position="354"/>
        <end position="372"/>
    </location>
</feature>
<evidence type="ECO:0000313" key="9">
    <source>
        <dbReference type="Proteomes" id="UP000240830"/>
    </source>
</evidence>
<feature type="transmembrane region" description="Helical" evidence="6">
    <location>
        <begin position="130"/>
        <end position="151"/>
    </location>
</feature>
<keyword evidence="4 6" id="KW-1133">Transmembrane helix</keyword>
<sequence length="477" mass="53919">MHLRKTHQWEPLEQNQRVRGHKQMSFQGALTLNNRFLLTPKYICFAVGALNYAFDVYRMKLLTQHFGFEEDLCCYVMGVMNMASFVGVTLWSSLADRLGIHRIMLVGICLAMSAVFELGLLTAYLDKQYWHYLAFTTCGLYGLLLGGLMPLTDDQILKLLTRRFGKDKSQYGRQAMMGMLVYGIITKTASYLFDIYKVGVFFVIVPVAGLLASTSVLMFGYHTTPTEERMEKTIENEELLVSSEKTMGEEELVVLSEKTMGDEKLLALSETSSTSFSSYVTTIARPRFILCLLVVMATGFGRQTLKFYLPQFLNKELLLSENQIGNAYLGSSCFSILFYFCAPISFRYLGVRPMLLIGQLAMIMRISIYAFFTPHPHLVPFVELLNGMGYSFTHLAAVQEATECAPPGWEATFQAVYGCIFVQLPAMVCPIVGGYLVKWCERKTLLRIALAFPVVSSVLLSCYLVFQMFQSSRRLSK</sequence>
<reference evidence="8 9" key="1">
    <citation type="submission" date="2016-10" db="EMBL/GenBank/DDBJ databases">
        <title>The genome of Paramicrosporidium saccamoebae is the missing link in understanding Cryptomycota and Microsporidia evolution.</title>
        <authorList>
            <person name="Quandt C.A."/>
            <person name="Beaudet D."/>
            <person name="Corsaro D."/>
            <person name="Michel R."/>
            <person name="Corradi N."/>
            <person name="James T."/>
        </authorList>
    </citation>
    <scope>NUCLEOTIDE SEQUENCE [LARGE SCALE GENOMIC DNA]</scope>
    <source>
        <strain evidence="8 9">KSL3</strain>
    </source>
</reference>
<dbReference type="PANTHER" id="PTHR16172">
    <property type="entry name" value="MAJOR FACILITATOR SUPERFAMILY DOMAIN-CONTAINING PROTEIN 6-LIKE"/>
    <property type="match status" value="1"/>
</dbReference>
<evidence type="ECO:0000256" key="2">
    <source>
        <dbReference type="ARBA" id="ARBA00005241"/>
    </source>
</evidence>
<proteinExistence type="inferred from homology"/>
<feature type="transmembrane region" description="Helical" evidence="6">
    <location>
        <begin position="325"/>
        <end position="342"/>
    </location>
</feature>
<feature type="transmembrane region" description="Helical" evidence="6">
    <location>
        <begin position="74"/>
        <end position="91"/>
    </location>
</feature>
<feature type="transmembrane region" description="Helical" evidence="6">
    <location>
        <begin position="36"/>
        <end position="54"/>
    </location>
</feature>
<dbReference type="Proteomes" id="UP000240830">
    <property type="component" value="Unassembled WGS sequence"/>
</dbReference>
<dbReference type="InterPro" id="IPR051717">
    <property type="entry name" value="MFS_MFSD6"/>
</dbReference>
<evidence type="ECO:0000256" key="6">
    <source>
        <dbReference type="SAM" id="Phobius"/>
    </source>
</evidence>
<dbReference type="PANTHER" id="PTHR16172:SF41">
    <property type="entry name" value="MAJOR FACILITATOR SUPERFAMILY DOMAIN-CONTAINING PROTEIN 6-LIKE"/>
    <property type="match status" value="1"/>
</dbReference>
<evidence type="ECO:0000259" key="7">
    <source>
        <dbReference type="Pfam" id="PF12832"/>
    </source>
</evidence>
<evidence type="ECO:0000256" key="1">
    <source>
        <dbReference type="ARBA" id="ARBA00004141"/>
    </source>
</evidence>
<dbReference type="Gene3D" id="1.20.1250.20">
    <property type="entry name" value="MFS general substrate transporter like domains"/>
    <property type="match status" value="2"/>
</dbReference>
<dbReference type="Pfam" id="PF12832">
    <property type="entry name" value="MFS_1_like"/>
    <property type="match status" value="1"/>
</dbReference>
<dbReference type="GO" id="GO:0016020">
    <property type="term" value="C:membrane"/>
    <property type="evidence" value="ECO:0007669"/>
    <property type="project" value="UniProtKB-SubCell"/>
</dbReference>
<feature type="transmembrane region" description="Helical" evidence="6">
    <location>
        <begin position="444"/>
        <end position="466"/>
    </location>
</feature>
<evidence type="ECO:0000313" key="8">
    <source>
        <dbReference type="EMBL" id="PJF18652.1"/>
    </source>
</evidence>
<dbReference type="AlphaFoldDB" id="A0A2H9TLQ2"/>
<feature type="transmembrane region" description="Helical" evidence="6">
    <location>
        <begin position="103"/>
        <end position="124"/>
    </location>
</feature>